<name>X0UPT8_9ZZZZ</name>
<comment type="caution">
    <text evidence="1">The sequence shown here is derived from an EMBL/GenBank/DDBJ whole genome shotgun (WGS) entry which is preliminary data.</text>
</comment>
<protein>
    <submittedName>
        <fullName evidence="1">Uncharacterized protein</fullName>
    </submittedName>
</protein>
<evidence type="ECO:0000313" key="1">
    <source>
        <dbReference type="EMBL" id="GAG07839.1"/>
    </source>
</evidence>
<organism evidence="1">
    <name type="scientific">marine sediment metagenome</name>
    <dbReference type="NCBI Taxonomy" id="412755"/>
    <lineage>
        <taxon>unclassified sequences</taxon>
        <taxon>metagenomes</taxon>
        <taxon>ecological metagenomes</taxon>
    </lineage>
</organism>
<proteinExistence type="predicted"/>
<accession>X0UPT8</accession>
<sequence length="101" mass="11440">PEFLLWIPSQNLFTTYHASSKTARREAQKMEPLIGKAITLRCKLIDPPKSRFKWHGPVVTGCSTPLETPSVEDMQAEVVKFQNPQESVVEVADEDESGRER</sequence>
<gene>
    <name evidence="1" type="ORF">S01H1_38790</name>
</gene>
<dbReference type="EMBL" id="BARS01024433">
    <property type="protein sequence ID" value="GAG07839.1"/>
    <property type="molecule type" value="Genomic_DNA"/>
</dbReference>
<reference evidence="1" key="1">
    <citation type="journal article" date="2014" name="Front. Microbiol.">
        <title>High frequency of phylogenetically diverse reductive dehalogenase-homologous genes in deep subseafloor sedimentary metagenomes.</title>
        <authorList>
            <person name="Kawai M."/>
            <person name="Futagami T."/>
            <person name="Toyoda A."/>
            <person name="Takaki Y."/>
            <person name="Nishi S."/>
            <person name="Hori S."/>
            <person name="Arai W."/>
            <person name="Tsubouchi T."/>
            <person name="Morono Y."/>
            <person name="Uchiyama I."/>
            <person name="Ito T."/>
            <person name="Fujiyama A."/>
            <person name="Inagaki F."/>
            <person name="Takami H."/>
        </authorList>
    </citation>
    <scope>NUCLEOTIDE SEQUENCE</scope>
    <source>
        <strain evidence="1">Expedition CK06-06</strain>
    </source>
</reference>
<dbReference type="AlphaFoldDB" id="X0UPT8"/>
<feature type="non-terminal residue" evidence="1">
    <location>
        <position position="1"/>
    </location>
</feature>